<dbReference type="RefSeq" id="WP_062273597.1">
    <property type="nucleotide sequence ID" value="NZ_LSYU01000036.1"/>
</dbReference>
<accession>A0ABR5VIE4</accession>
<dbReference type="InterPro" id="IPR029068">
    <property type="entry name" value="Glyas_Bleomycin-R_OHBP_Dase"/>
</dbReference>
<organism evidence="2 3">
    <name type="scientific">Marichromatium gracile</name>
    <name type="common">Chromatium gracile</name>
    <dbReference type="NCBI Taxonomy" id="1048"/>
    <lineage>
        <taxon>Bacteria</taxon>
        <taxon>Pseudomonadati</taxon>
        <taxon>Pseudomonadota</taxon>
        <taxon>Gammaproteobacteria</taxon>
        <taxon>Chromatiales</taxon>
        <taxon>Chromatiaceae</taxon>
        <taxon>Marichromatium</taxon>
    </lineage>
</organism>
<keyword evidence="3" id="KW-1185">Reference proteome</keyword>
<evidence type="ECO:0000313" key="2">
    <source>
        <dbReference type="EMBL" id="KXX65249.1"/>
    </source>
</evidence>
<evidence type="ECO:0000313" key="3">
    <source>
        <dbReference type="Proteomes" id="UP000075766"/>
    </source>
</evidence>
<reference evidence="2 3" key="1">
    <citation type="submission" date="2016-02" db="EMBL/GenBank/DDBJ databases">
        <title>Genome sequence of Marichromatium gracile YL-28, a purple sulfur bacterium.</title>
        <authorList>
            <person name="Zhao C."/>
            <person name="Hong X."/>
            <person name="Chen S."/>
            <person name="Yang S."/>
        </authorList>
    </citation>
    <scope>NUCLEOTIDE SEQUENCE [LARGE SCALE GENOMIC DNA]</scope>
    <source>
        <strain evidence="2 3">YL28</strain>
    </source>
</reference>
<feature type="domain" description="Glyoxalase-like" evidence="1">
    <location>
        <begin position="7"/>
        <end position="176"/>
    </location>
</feature>
<dbReference type="Proteomes" id="UP000075766">
    <property type="component" value="Unassembled WGS sequence"/>
</dbReference>
<comment type="caution">
    <text evidence="2">The sequence shown here is derived from an EMBL/GenBank/DDBJ whole genome shotgun (WGS) entry which is preliminary data.</text>
</comment>
<protein>
    <recommendedName>
        <fullName evidence="1">Glyoxalase-like domain-containing protein</fullName>
    </recommendedName>
</protein>
<dbReference type="SUPFAM" id="SSF54593">
    <property type="entry name" value="Glyoxalase/Bleomycin resistance protein/Dihydroxybiphenyl dioxygenase"/>
    <property type="match status" value="1"/>
</dbReference>
<proteinExistence type="predicted"/>
<dbReference type="EMBL" id="LSYU01000036">
    <property type="protein sequence ID" value="KXX65249.1"/>
    <property type="molecule type" value="Genomic_DNA"/>
</dbReference>
<dbReference type="InterPro" id="IPR025870">
    <property type="entry name" value="Glyoxalase-like_dom"/>
</dbReference>
<name>A0ABR5VIE4_MARGR</name>
<sequence length="233" mass="25920">MKTRCSHVLVRVHDLHRAVDDYRRLGFQVDYATARERAQHAHVWFGDGPVIELLTTPANARWFKWPIDLIAGRGAGRRMIGWSARGEGFCDLAVVTDPGLFDATRETLCAAGIPIGRAVRWRRRRADGRETRFSFAYPRDPALPFLVSPYEPRQHPATISHANGAHRLTRVWLGAPVAWHHAIRRIIGDDPTIVLEAAPRSGVRAIELSGLTEPLDPGLLHGAEIRAAVGDNS</sequence>
<gene>
    <name evidence="2" type="ORF">AY586_10415</name>
</gene>
<evidence type="ECO:0000259" key="1">
    <source>
        <dbReference type="Pfam" id="PF13468"/>
    </source>
</evidence>
<dbReference type="Pfam" id="PF13468">
    <property type="entry name" value="Glyoxalase_3"/>
    <property type="match status" value="1"/>
</dbReference>
<dbReference type="Gene3D" id="3.10.180.10">
    <property type="entry name" value="2,3-Dihydroxybiphenyl 1,2-Dioxygenase, domain 1"/>
    <property type="match status" value="1"/>
</dbReference>